<evidence type="ECO:0000313" key="2">
    <source>
        <dbReference type="Proteomes" id="UP000199055"/>
    </source>
</evidence>
<reference evidence="1 2" key="1">
    <citation type="submission" date="2016-10" db="EMBL/GenBank/DDBJ databases">
        <authorList>
            <person name="de Groot N.N."/>
        </authorList>
    </citation>
    <scope>NUCLEOTIDE SEQUENCE [LARGE SCALE GENOMIC DNA]</scope>
    <source>
        <strain evidence="1 2">CGMCC 4.3519</strain>
    </source>
</reference>
<dbReference type="Pfam" id="PF13822">
    <property type="entry name" value="ACC_epsilon"/>
    <property type="match status" value="1"/>
</dbReference>
<dbReference type="RefSeq" id="WP_093663347.1">
    <property type="nucleotide sequence ID" value="NZ_FOET01000026.1"/>
</dbReference>
<organism evidence="1 2">
    <name type="scientific">Streptomyces radiopugnans</name>
    <dbReference type="NCBI Taxonomy" id="403935"/>
    <lineage>
        <taxon>Bacteria</taxon>
        <taxon>Bacillati</taxon>
        <taxon>Actinomycetota</taxon>
        <taxon>Actinomycetes</taxon>
        <taxon>Kitasatosporales</taxon>
        <taxon>Streptomycetaceae</taxon>
        <taxon>Streptomyces</taxon>
    </lineage>
</organism>
<dbReference type="AlphaFoldDB" id="A0A1H9KML1"/>
<proteinExistence type="predicted"/>
<dbReference type="STRING" id="403935.SAMN05216481_1262"/>
<dbReference type="Proteomes" id="UP000199055">
    <property type="component" value="Unassembled WGS sequence"/>
</dbReference>
<dbReference type="InterPro" id="IPR032716">
    <property type="entry name" value="ACC_epsilon"/>
</dbReference>
<sequence length="82" mass="8203">MSATALEGPLGPVLFKVISGSPAPEELAAVAALLTALSAPLPSGRAARLAAPAMWRRPCVPPPASWTAGRTEAWTGGVPSTA</sequence>
<accession>A0A1H9KML1</accession>
<dbReference type="GO" id="GO:0003989">
    <property type="term" value="F:acetyl-CoA carboxylase activity"/>
    <property type="evidence" value="ECO:0007669"/>
    <property type="project" value="InterPro"/>
</dbReference>
<keyword evidence="2" id="KW-1185">Reference proteome</keyword>
<name>A0A1H9KML1_9ACTN</name>
<protein>
    <submittedName>
        <fullName evidence="1">Acyl-CoA carboxylase epsilon subunit</fullName>
    </submittedName>
</protein>
<gene>
    <name evidence="1" type="ORF">SAMN05216481_1262</name>
</gene>
<dbReference type="EMBL" id="FOET01000026">
    <property type="protein sequence ID" value="SER00374.1"/>
    <property type="molecule type" value="Genomic_DNA"/>
</dbReference>
<evidence type="ECO:0000313" key="1">
    <source>
        <dbReference type="EMBL" id="SER00374.1"/>
    </source>
</evidence>
<dbReference type="GO" id="GO:0004658">
    <property type="term" value="F:propionyl-CoA carboxylase activity"/>
    <property type="evidence" value="ECO:0007669"/>
    <property type="project" value="InterPro"/>
</dbReference>